<dbReference type="Gene3D" id="1.10.10.10">
    <property type="entry name" value="Winged helix-like DNA-binding domain superfamily/Winged helix DNA-binding domain"/>
    <property type="match status" value="1"/>
</dbReference>
<evidence type="ECO:0000256" key="1">
    <source>
        <dbReference type="ARBA" id="ARBA00023015"/>
    </source>
</evidence>
<accession>A0A4P8WFC8</accession>
<reference evidence="6" key="1">
    <citation type="submission" date="2019-05" db="EMBL/GenBank/DDBJ databases">
        <title>Genome sequence and methylation pattern of the halophilic Archaeon Natrinema versiforme BOL5-4.</title>
        <authorList>
            <person name="DasSarma P."/>
            <person name="Anton B.P."/>
            <person name="DasSarma S.L."/>
            <person name="Martinez F.L."/>
            <person name="Guzman D."/>
            <person name="Roberts R.J."/>
            <person name="DasSarma S."/>
        </authorList>
    </citation>
    <scope>NUCLEOTIDE SEQUENCE [LARGE SCALE GENOMIC DNA]</scope>
    <source>
        <strain evidence="6">BOL5-4</strain>
    </source>
</reference>
<dbReference type="EMBL" id="CP040330">
    <property type="protein sequence ID" value="QCS41724.1"/>
    <property type="molecule type" value="Genomic_DNA"/>
</dbReference>
<dbReference type="GeneID" id="40264586"/>
<keyword evidence="2" id="KW-0804">Transcription</keyword>
<keyword evidence="1" id="KW-0805">Transcription regulation</keyword>
<dbReference type="Pfam" id="PF24278">
    <property type="entry name" value="HVO_0513_N"/>
    <property type="match status" value="1"/>
</dbReference>
<evidence type="ECO:0000313" key="5">
    <source>
        <dbReference type="EMBL" id="QCS41724.1"/>
    </source>
</evidence>
<evidence type="ECO:0000256" key="2">
    <source>
        <dbReference type="ARBA" id="ARBA00023163"/>
    </source>
</evidence>
<dbReference type="PANTHER" id="PTHR34236:SF1">
    <property type="entry name" value="DIMETHYL SULFOXIDE REDUCTASE TRANSCRIPTIONAL ACTIVATOR"/>
    <property type="match status" value="1"/>
</dbReference>
<gene>
    <name evidence="5" type="ORF">FEJ81_04900</name>
</gene>
<dbReference type="InterPro" id="IPR056493">
    <property type="entry name" value="HVO_0513_N"/>
</dbReference>
<dbReference type="Pfam" id="PF04967">
    <property type="entry name" value="HTH_10"/>
    <property type="match status" value="1"/>
</dbReference>
<dbReference type="KEGG" id="nvr:FEJ81_04900"/>
<evidence type="ECO:0000313" key="6">
    <source>
        <dbReference type="Proteomes" id="UP000302218"/>
    </source>
</evidence>
<dbReference type="InterPro" id="IPR036388">
    <property type="entry name" value="WH-like_DNA-bd_sf"/>
</dbReference>
<dbReference type="OrthoDB" id="27447at2157"/>
<evidence type="ECO:0000259" key="4">
    <source>
        <dbReference type="Pfam" id="PF24278"/>
    </source>
</evidence>
<dbReference type="CDD" id="cd06171">
    <property type="entry name" value="Sigma70_r4"/>
    <property type="match status" value="1"/>
</dbReference>
<sequence>MKRATYVVTPHRGYFDPTERWCRENDLRFEAIHQIGLLEDGTVKALLEVAGTPPQVRSNVPDDLSRLVDRELSADDGRTMLQLRYEPTDLNRRFIEPFHTTGVIVQYPIVYVDPDRSSLRTTVTGPDDDVQRLIESYRELADLTVEAVSNSLPSVDQRYDDLTERQQEVLEMAYEHGYYDDPRGATYEEIAAELDCSASSVGQILRRTESTLVSATVANRSYDSS</sequence>
<dbReference type="RefSeq" id="WP_138244226.1">
    <property type="nucleotide sequence ID" value="NZ_CP040330.1"/>
</dbReference>
<dbReference type="InterPro" id="IPR013324">
    <property type="entry name" value="RNA_pol_sigma_r3/r4-like"/>
</dbReference>
<feature type="domain" description="HVO-0513-like N-terminal" evidence="4">
    <location>
        <begin position="18"/>
        <end position="148"/>
    </location>
</feature>
<evidence type="ECO:0000259" key="3">
    <source>
        <dbReference type="Pfam" id="PF04967"/>
    </source>
</evidence>
<dbReference type="Proteomes" id="UP000302218">
    <property type="component" value="Chromosome"/>
</dbReference>
<dbReference type="AlphaFoldDB" id="A0A4P8WFC8"/>
<name>A0A4P8WFC8_9EURY</name>
<dbReference type="PANTHER" id="PTHR34236">
    <property type="entry name" value="DIMETHYL SULFOXIDE REDUCTASE TRANSCRIPTIONAL ACTIVATOR"/>
    <property type="match status" value="1"/>
</dbReference>
<proteinExistence type="predicted"/>
<feature type="domain" description="HTH bat-type" evidence="3">
    <location>
        <begin position="162"/>
        <end position="213"/>
    </location>
</feature>
<protein>
    <submittedName>
        <fullName evidence="5">Bacterio-opsin activator</fullName>
    </submittedName>
</protein>
<dbReference type="InterPro" id="IPR007050">
    <property type="entry name" value="HTH_bacterioopsin"/>
</dbReference>
<dbReference type="SUPFAM" id="SSF88659">
    <property type="entry name" value="Sigma3 and sigma4 domains of RNA polymerase sigma factors"/>
    <property type="match status" value="1"/>
</dbReference>
<organism evidence="5 6">
    <name type="scientific">Natrinema versiforme</name>
    <dbReference type="NCBI Taxonomy" id="88724"/>
    <lineage>
        <taxon>Archaea</taxon>
        <taxon>Methanobacteriati</taxon>
        <taxon>Methanobacteriota</taxon>
        <taxon>Stenosarchaea group</taxon>
        <taxon>Halobacteria</taxon>
        <taxon>Halobacteriales</taxon>
        <taxon>Natrialbaceae</taxon>
        <taxon>Natrinema</taxon>
    </lineage>
</organism>